<evidence type="ECO:0000313" key="4">
    <source>
        <dbReference type="Proteomes" id="UP000301751"/>
    </source>
</evidence>
<evidence type="ECO:0000256" key="2">
    <source>
        <dbReference type="SAM" id="SignalP"/>
    </source>
</evidence>
<organism evidence="3 4">
    <name type="scientific">Pseudaquabacterium pictum</name>
    <dbReference type="NCBI Taxonomy" id="2315236"/>
    <lineage>
        <taxon>Bacteria</taxon>
        <taxon>Pseudomonadati</taxon>
        <taxon>Pseudomonadota</taxon>
        <taxon>Betaproteobacteria</taxon>
        <taxon>Burkholderiales</taxon>
        <taxon>Sphaerotilaceae</taxon>
        <taxon>Pseudaquabacterium</taxon>
    </lineage>
</organism>
<dbReference type="Proteomes" id="UP000301751">
    <property type="component" value="Unassembled WGS sequence"/>
</dbReference>
<proteinExistence type="predicted"/>
<sequence length="155" mass="15803">MKTFSLQSLAATALLLGGLVSTAQAGGLSASSAAGGSSASVGSSASSEASSNSSSGRQRAAMGPYRITDVAELADQPGQVRLQLQALAPDAAEPAHVLVLPKAIAVQHRLAAGQTITARPQAYGTEFVHDGSRQAFFLVLTDGFQRELDARPVVL</sequence>
<keyword evidence="2" id="KW-0732">Signal</keyword>
<dbReference type="RefSeq" id="WP_137731526.1">
    <property type="nucleotide sequence ID" value="NZ_BJCL01000002.1"/>
</dbReference>
<comment type="caution">
    <text evidence="3">The sequence shown here is derived from an EMBL/GenBank/DDBJ whole genome shotgun (WGS) entry which is preliminary data.</text>
</comment>
<feature type="signal peptide" evidence="2">
    <location>
        <begin position="1"/>
        <end position="25"/>
    </location>
</feature>
<feature type="region of interest" description="Disordered" evidence="1">
    <location>
        <begin position="37"/>
        <end position="61"/>
    </location>
</feature>
<name>A0A480ALY5_9BURK</name>
<gene>
    <name evidence="3" type="ORF">AQPW35_08310</name>
</gene>
<feature type="chain" id="PRO_5019834544" evidence="2">
    <location>
        <begin position="26"/>
        <end position="155"/>
    </location>
</feature>
<accession>A0A480ALY5</accession>
<evidence type="ECO:0000256" key="1">
    <source>
        <dbReference type="SAM" id="MobiDB-lite"/>
    </source>
</evidence>
<keyword evidence="4" id="KW-1185">Reference proteome</keyword>
<feature type="compositionally biased region" description="Low complexity" evidence="1">
    <location>
        <begin position="37"/>
        <end position="56"/>
    </location>
</feature>
<dbReference type="OrthoDB" id="8592283at2"/>
<protein>
    <submittedName>
        <fullName evidence="3">Uncharacterized protein</fullName>
    </submittedName>
</protein>
<reference evidence="4" key="1">
    <citation type="submission" date="2019-03" db="EMBL/GenBank/DDBJ databases">
        <title>Aquabacterium pictum sp.nov., the first bacteriochlorophyll a-containing freshwater bacterium in the genus Aquabacterium of the class Betaproteobacteria.</title>
        <authorList>
            <person name="Hirose S."/>
            <person name="Tank M."/>
            <person name="Hara E."/>
            <person name="Tamaki H."/>
            <person name="Takaichi S."/>
            <person name="Haruta S."/>
            <person name="Hanada S."/>
        </authorList>
    </citation>
    <scope>NUCLEOTIDE SEQUENCE [LARGE SCALE GENOMIC DNA]</scope>
    <source>
        <strain evidence="4">W35</strain>
    </source>
</reference>
<evidence type="ECO:0000313" key="3">
    <source>
        <dbReference type="EMBL" id="GCL61750.1"/>
    </source>
</evidence>
<dbReference type="AlphaFoldDB" id="A0A480ALY5"/>
<dbReference type="EMBL" id="BJCL01000002">
    <property type="protein sequence ID" value="GCL61750.1"/>
    <property type="molecule type" value="Genomic_DNA"/>
</dbReference>